<dbReference type="InterPro" id="IPR000683">
    <property type="entry name" value="Gfo/Idh/MocA-like_OxRdtase_N"/>
</dbReference>
<dbReference type="Gene3D" id="3.30.360.10">
    <property type="entry name" value="Dihydrodipicolinate Reductase, domain 2"/>
    <property type="match status" value="1"/>
</dbReference>
<feature type="domain" description="Gfo/Idh/MocA-like oxidoreductase N-terminal" evidence="1">
    <location>
        <begin position="1"/>
        <end position="115"/>
    </location>
</feature>
<gene>
    <name evidence="3" type="ORF">D9X91_21695</name>
</gene>
<organism evidence="3 4">
    <name type="scientific">Falsibacillus albus</name>
    <dbReference type="NCBI Taxonomy" id="2478915"/>
    <lineage>
        <taxon>Bacteria</taxon>
        <taxon>Bacillati</taxon>
        <taxon>Bacillota</taxon>
        <taxon>Bacilli</taxon>
        <taxon>Bacillales</taxon>
        <taxon>Bacillaceae</taxon>
        <taxon>Falsibacillus</taxon>
    </lineage>
</organism>
<name>A0A3L7JQ14_9BACI</name>
<evidence type="ECO:0000313" key="4">
    <source>
        <dbReference type="Proteomes" id="UP000276770"/>
    </source>
</evidence>
<sequence length="327" mass="37050">MNFGTIGTSSITTKFINASRLSKKLHLTSVYSRDKANAEEFANRFDAEFTYDDLEEMAASPELDAVYIASPNSLHYEQAKLFLQNKKHVICEKPIFSNIQELEEIFQIAEENDVYILEAIRNIHSPNFKRLKQQLSKAGKIRSAILHSIKYSSRYDQFLEGEDPNIFSPQFSGGAIVDVGVYPIFLAAGLFGAPLQVSYHPVRLRNGIDGSGTLVLTYDDFVCTVLCSKIAQSFSPNEIHGEEGTFILDKAAPISTIEYIDHSLTKREQISIPQEENDMVYEIEEIVRIIETKNAKEYKELNELSRLVLDITETARKQNNIIFSCEK</sequence>
<dbReference type="InterPro" id="IPR055170">
    <property type="entry name" value="GFO_IDH_MocA-like_dom"/>
</dbReference>
<reference evidence="3 4" key="1">
    <citation type="submission" date="2018-10" db="EMBL/GenBank/DDBJ databases">
        <title>Falsibacillus sp. genome draft.</title>
        <authorList>
            <person name="Shi S."/>
        </authorList>
    </citation>
    <scope>NUCLEOTIDE SEQUENCE [LARGE SCALE GENOMIC DNA]</scope>
    <source>
        <strain evidence="3 4">GY 10110</strain>
    </source>
</reference>
<dbReference type="Proteomes" id="UP000276770">
    <property type="component" value="Unassembled WGS sequence"/>
</dbReference>
<evidence type="ECO:0000259" key="1">
    <source>
        <dbReference type="Pfam" id="PF01408"/>
    </source>
</evidence>
<dbReference type="SUPFAM" id="SSF51735">
    <property type="entry name" value="NAD(P)-binding Rossmann-fold domains"/>
    <property type="match status" value="1"/>
</dbReference>
<evidence type="ECO:0000259" key="2">
    <source>
        <dbReference type="Pfam" id="PF22725"/>
    </source>
</evidence>
<dbReference type="PANTHER" id="PTHR43054:SF1">
    <property type="entry name" value="SCYLLO-INOSITOL 2-DEHYDROGENASE (NADP(+)) IOLU"/>
    <property type="match status" value="1"/>
</dbReference>
<evidence type="ECO:0000313" key="3">
    <source>
        <dbReference type="EMBL" id="RLQ90632.1"/>
    </source>
</evidence>
<accession>A0A3L7JQ14</accession>
<dbReference type="PANTHER" id="PTHR43054">
    <property type="match status" value="1"/>
</dbReference>
<protein>
    <submittedName>
        <fullName evidence="3">Gfo/Idh/MocA family oxidoreductase</fullName>
    </submittedName>
</protein>
<dbReference type="Pfam" id="PF22725">
    <property type="entry name" value="GFO_IDH_MocA_C3"/>
    <property type="match status" value="1"/>
</dbReference>
<dbReference type="GO" id="GO:0000166">
    <property type="term" value="F:nucleotide binding"/>
    <property type="evidence" value="ECO:0007669"/>
    <property type="project" value="InterPro"/>
</dbReference>
<dbReference type="InterPro" id="IPR036291">
    <property type="entry name" value="NAD(P)-bd_dom_sf"/>
</dbReference>
<dbReference type="AlphaFoldDB" id="A0A3L7JQ14"/>
<dbReference type="OrthoDB" id="9815825at2"/>
<keyword evidence="4" id="KW-1185">Reference proteome</keyword>
<feature type="domain" description="GFO/IDH/MocA-like oxidoreductase" evidence="2">
    <location>
        <begin position="152"/>
        <end position="246"/>
    </location>
</feature>
<dbReference type="Pfam" id="PF01408">
    <property type="entry name" value="GFO_IDH_MocA"/>
    <property type="match status" value="1"/>
</dbReference>
<comment type="caution">
    <text evidence="3">The sequence shown here is derived from an EMBL/GenBank/DDBJ whole genome shotgun (WGS) entry which is preliminary data.</text>
</comment>
<dbReference type="Gene3D" id="3.40.50.720">
    <property type="entry name" value="NAD(P)-binding Rossmann-like Domain"/>
    <property type="match status" value="1"/>
</dbReference>
<proteinExistence type="predicted"/>
<dbReference type="EMBL" id="RCVZ01000028">
    <property type="protein sequence ID" value="RLQ90632.1"/>
    <property type="molecule type" value="Genomic_DNA"/>
</dbReference>
<dbReference type="SUPFAM" id="SSF55347">
    <property type="entry name" value="Glyceraldehyde-3-phosphate dehydrogenase-like, C-terminal domain"/>
    <property type="match status" value="1"/>
</dbReference>